<dbReference type="Proteomes" id="UP000219338">
    <property type="component" value="Unassembled WGS sequence"/>
</dbReference>
<gene>
    <name evidence="2" type="ORF">ARMOST_14471</name>
</gene>
<proteinExistence type="predicted"/>
<organism evidence="2 3">
    <name type="scientific">Armillaria ostoyae</name>
    <name type="common">Armillaria root rot fungus</name>
    <dbReference type="NCBI Taxonomy" id="47428"/>
    <lineage>
        <taxon>Eukaryota</taxon>
        <taxon>Fungi</taxon>
        <taxon>Dikarya</taxon>
        <taxon>Basidiomycota</taxon>
        <taxon>Agaricomycotina</taxon>
        <taxon>Agaricomycetes</taxon>
        <taxon>Agaricomycetidae</taxon>
        <taxon>Agaricales</taxon>
        <taxon>Marasmiineae</taxon>
        <taxon>Physalacriaceae</taxon>
        <taxon>Armillaria</taxon>
    </lineage>
</organism>
<feature type="region of interest" description="Disordered" evidence="1">
    <location>
        <begin position="318"/>
        <end position="358"/>
    </location>
</feature>
<name>A0A284RQP9_ARMOS</name>
<feature type="region of interest" description="Disordered" evidence="1">
    <location>
        <begin position="380"/>
        <end position="399"/>
    </location>
</feature>
<sequence length="1593" mass="180875">MSESISPIHLLASQSAPPSHHLSDDSFAFPDALAPLVLPVDPVDIMDTAKKKITRLWPSCVPLFTFTENARLQRHKDRIIQILKLCRNKKLGNGLQIASARVLTHHQYTHTFSEETRMLDCLLMSVFTCFTFTKDVVYKMDENIYQELCTKLTTRRAMASSSLKAFGYSELRPPAWAIDTAKCLTANDFEIYALQYRVRVEHFLHMLDYVHDWNRLQTRVHLDEELLATQCNADRARLENREYHFPAVPPKSYSNPFKSKTSFRASASDFSWGRIHYDTSRDEEQHLSNSQVTKIRGQCCLCANSKVLEDLDSTYQGCSPGNPDSPRGGNNGNRPPSRRGPCNSQIPAYHSHSEHTSIDSDTAFKETDIPTCNSNPNVRASCGNKSNNTPALNQNSSDSVLHYSTNNEVRTFRIASNTPCAPFAERNRKSSIPRRVRRRIHQLRKRLQKALHHPTFNFINRQHRPIRRRKCIQRPSLFTCLRSEVSQCFTSEKSVPTLSLASSSLDTFGYSDLRPPAWAIDTTKGLTANDFEIYGLQYRIRVEHFLYMLDDVHDWDECQTRMMLDENLLAAQRNADRAHLGKQEYYLPTAPPASHSNPPKSKTSRQDSASDWSLGGVHGIITREEEQYSQKKTVPNLKALDYDTNTSISQNLTGNGIRTFRIASNTPCTYFSEESKSCLLPRKIRRRISRLQRFHCEHRPIGMRECVSAFTILGSEATQVHVGINTINLNVLQNTLDSDLYTMPFSRTEIPTLSTRPRGRIKQTITSCLAGHKIKVEKATTPSTINRQCQLYRRKGCNCCHPKYRRVRREVQAQEYFMMSPGHSIRVKINMKPQTMRRNLFLEERLSREICWQQGAHLPYHVVFRLFVLRIANIRGSLTSMRKLDDRIRDPGININGIVEINIVQDNETGYPGLQGKDPQPGRVLRANELIVLIAQQKDGHGDQHHQYHSYFGNNSLATTKADPLRCCCTMKPSSIRASPKRHSGASCIHINLLFKQHVSQETHQRRDYDSPYHFVSPSALHISNIGSSLTAVEKRNTTSPVRLPGKWFHSIRRGNQRMKRRSRTTRKSQRIRTMCNPHRLTRINTRIIQDTASRRELITTFFRHLPRFTLADVHRAFRASQISRFLAIQTALRDILAEPMDRQQRLQRILCSPRWKFLCQVTPEICISLTTVGSWNATSPVHIPGKWFRGIFTGSQRMKQRPCSTRKSQHIRRVHNPCQLAIRISTQRIPNSTFEELGTTGRNDITTFLHHIPSFTLTLGDRELGEFLVHRASHRFQNSRAPAISTMLQDLTASFTVQQQDLQGIRHSPQSEFLCQLSPESNDFHRFSVYCCLEIIAEIALTKRESKRLLAYHQKSVALNIASPKLGNFPEKAEHNQSNQNVPLIDVPSGVPEEPFAIPIAVSSGFISGHAETSFLACSTSLAPTAPGPSADDTKVLGLKPRIHAPGDEMNNTEASSQCQKLDTILSVNGTKAGSIRRRNDGAHHQYRSHFGNSSHEPAAHADSQLRRMQPRASSTHISPEPNLGACSYGNHFEFTIIVDSGHSSTHSLTVPDRAPKLDFNLILDPSMNEKSVHDGIPQCGEPCPPYVEDVG</sequence>
<dbReference type="EMBL" id="FUEG01000013">
    <property type="protein sequence ID" value="SJL11070.1"/>
    <property type="molecule type" value="Genomic_DNA"/>
</dbReference>
<evidence type="ECO:0000313" key="3">
    <source>
        <dbReference type="Proteomes" id="UP000219338"/>
    </source>
</evidence>
<accession>A0A284RQP9</accession>
<evidence type="ECO:0000313" key="2">
    <source>
        <dbReference type="EMBL" id="SJL11070.1"/>
    </source>
</evidence>
<feature type="region of interest" description="Disordered" evidence="1">
    <location>
        <begin position="587"/>
        <end position="613"/>
    </location>
</feature>
<feature type="compositionally biased region" description="Polar residues" evidence="1">
    <location>
        <begin position="594"/>
        <end position="611"/>
    </location>
</feature>
<protein>
    <submittedName>
        <fullName evidence="2">Uncharacterized protein</fullName>
    </submittedName>
</protein>
<reference evidence="3" key="1">
    <citation type="journal article" date="2017" name="Nat. Ecol. Evol.">
        <title>Genome expansion and lineage-specific genetic innovations in the forest pathogenic fungi Armillaria.</title>
        <authorList>
            <person name="Sipos G."/>
            <person name="Prasanna A.N."/>
            <person name="Walter M.C."/>
            <person name="O'Connor E."/>
            <person name="Balint B."/>
            <person name="Krizsan K."/>
            <person name="Kiss B."/>
            <person name="Hess J."/>
            <person name="Varga T."/>
            <person name="Slot J."/>
            <person name="Riley R."/>
            <person name="Boka B."/>
            <person name="Rigling D."/>
            <person name="Barry K."/>
            <person name="Lee J."/>
            <person name="Mihaltcheva S."/>
            <person name="LaButti K."/>
            <person name="Lipzen A."/>
            <person name="Waldron R."/>
            <person name="Moloney N.M."/>
            <person name="Sperisen C."/>
            <person name="Kredics L."/>
            <person name="Vagvoelgyi C."/>
            <person name="Patrignani A."/>
            <person name="Fitzpatrick D."/>
            <person name="Nagy I."/>
            <person name="Doyle S."/>
            <person name="Anderson J.B."/>
            <person name="Grigoriev I.V."/>
            <person name="Gueldener U."/>
            <person name="Muensterkoetter M."/>
            <person name="Nagy L.G."/>
        </authorList>
    </citation>
    <scope>NUCLEOTIDE SEQUENCE [LARGE SCALE GENOMIC DNA]</scope>
    <source>
        <strain evidence="3">C18/9</strain>
    </source>
</reference>
<feature type="region of interest" description="Disordered" evidence="1">
    <location>
        <begin position="1486"/>
        <end position="1524"/>
    </location>
</feature>
<evidence type="ECO:0000256" key="1">
    <source>
        <dbReference type="SAM" id="MobiDB-lite"/>
    </source>
</evidence>
<keyword evidence="3" id="KW-1185">Reference proteome</keyword>